<reference evidence="4" key="2">
    <citation type="submission" date="2017-02" db="UniProtKB">
        <authorList>
            <consortium name="WormBaseParasite"/>
        </authorList>
    </citation>
    <scope>IDENTIFICATION</scope>
</reference>
<dbReference type="GO" id="GO:0006334">
    <property type="term" value="P:nucleosome assembly"/>
    <property type="evidence" value="ECO:0007669"/>
    <property type="project" value="InterPro"/>
</dbReference>
<name>A0A0K0D8F1_ANGCA</name>
<evidence type="ECO:0000313" key="4">
    <source>
        <dbReference type="WBParaSite" id="ACAC_0000634601-mRNA-1"/>
    </source>
</evidence>
<dbReference type="Proteomes" id="UP000035642">
    <property type="component" value="Unassembled WGS sequence"/>
</dbReference>
<keyword evidence="3" id="KW-1185">Reference proteome</keyword>
<sequence length="144" mass="15476">MSAVAAGSSTVVAKASKPKAAKKAQSHPSSSGMIGRAVSDLKEKSDPSKAPILKFTLSHYKLGDNNTKVTFVLMTANDVDLKICILLHINSHLWIVLRKAALKGELEQVKESGASGSFRVGEKKSVRAAEKVRGRHTTHFVLNL</sequence>
<dbReference type="AlphaFoldDB" id="A0A0K0D8F1"/>
<dbReference type="Pfam" id="PF00538">
    <property type="entry name" value="Linker_histone"/>
    <property type="match status" value="1"/>
</dbReference>
<feature type="region of interest" description="Disordered" evidence="1">
    <location>
        <begin position="1"/>
        <end position="46"/>
    </location>
</feature>
<dbReference type="InterPro" id="IPR036388">
    <property type="entry name" value="WH-like_DNA-bd_sf"/>
</dbReference>
<dbReference type="InterPro" id="IPR036390">
    <property type="entry name" value="WH_DNA-bd_sf"/>
</dbReference>
<dbReference type="Gene3D" id="1.10.10.10">
    <property type="entry name" value="Winged helix-like DNA-binding domain superfamily/Winged helix DNA-binding domain"/>
    <property type="match status" value="1"/>
</dbReference>
<protein>
    <submittedName>
        <fullName evidence="4">H15 domain-containing protein</fullName>
    </submittedName>
</protein>
<evidence type="ECO:0000256" key="1">
    <source>
        <dbReference type="SAM" id="MobiDB-lite"/>
    </source>
</evidence>
<feature type="compositionally biased region" description="Basic residues" evidence="1">
    <location>
        <begin position="16"/>
        <end position="25"/>
    </location>
</feature>
<dbReference type="CDD" id="cd00073">
    <property type="entry name" value="H15"/>
    <property type="match status" value="1"/>
</dbReference>
<dbReference type="GO" id="GO:0000786">
    <property type="term" value="C:nucleosome"/>
    <property type="evidence" value="ECO:0007669"/>
    <property type="project" value="InterPro"/>
</dbReference>
<dbReference type="PROSITE" id="PS51504">
    <property type="entry name" value="H15"/>
    <property type="match status" value="1"/>
</dbReference>
<proteinExistence type="predicted"/>
<dbReference type="GO" id="GO:0003677">
    <property type="term" value="F:DNA binding"/>
    <property type="evidence" value="ECO:0007669"/>
    <property type="project" value="InterPro"/>
</dbReference>
<evidence type="ECO:0000313" key="3">
    <source>
        <dbReference type="Proteomes" id="UP000035642"/>
    </source>
</evidence>
<dbReference type="InterPro" id="IPR005818">
    <property type="entry name" value="Histone_H1/H5_H15"/>
</dbReference>
<evidence type="ECO:0000259" key="2">
    <source>
        <dbReference type="PROSITE" id="PS51504"/>
    </source>
</evidence>
<accession>A0A0K0D8F1</accession>
<dbReference type="SMART" id="SM00526">
    <property type="entry name" value="H15"/>
    <property type="match status" value="1"/>
</dbReference>
<organism evidence="3 4">
    <name type="scientific">Angiostrongylus cantonensis</name>
    <name type="common">Rat lungworm</name>
    <dbReference type="NCBI Taxonomy" id="6313"/>
    <lineage>
        <taxon>Eukaryota</taxon>
        <taxon>Metazoa</taxon>
        <taxon>Ecdysozoa</taxon>
        <taxon>Nematoda</taxon>
        <taxon>Chromadorea</taxon>
        <taxon>Rhabditida</taxon>
        <taxon>Rhabditina</taxon>
        <taxon>Rhabditomorpha</taxon>
        <taxon>Strongyloidea</taxon>
        <taxon>Metastrongylidae</taxon>
        <taxon>Angiostrongylus</taxon>
    </lineage>
</organism>
<reference evidence="3" key="1">
    <citation type="submission" date="2012-09" db="EMBL/GenBank/DDBJ databases">
        <authorList>
            <person name="Martin A.A."/>
        </authorList>
    </citation>
    <scope>NUCLEOTIDE SEQUENCE</scope>
</reference>
<feature type="compositionally biased region" description="Low complexity" evidence="1">
    <location>
        <begin position="1"/>
        <end position="15"/>
    </location>
</feature>
<feature type="domain" description="H15" evidence="2">
    <location>
        <begin position="26"/>
        <end position="122"/>
    </location>
</feature>
<dbReference type="STRING" id="6313.A0A0K0D8F1"/>
<dbReference type="WBParaSite" id="ACAC_0000634601-mRNA-1">
    <property type="protein sequence ID" value="ACAC_0000634601-mRNA-1"/>
    <property type="gene ID" value="ACAC_0000634601"/>
</dbReference>
<dbReference type="SUPFAM" id="SSF46785">
    <property type="entry name" value="Winged helix' DNA-binding domain"/>
    <property type="match status" value="1"/>
</dbReference>